<feature type="short sequence motif" description="Di-leucine internalization motif" evidence="32">
    <location>
        <begin position="850"/>
        <end position="851"/>
    </location>
</feature>
<evidence type="ECO:0000256" key="8">
    <source>
        <dbReference type="ARBA" id="ARBA00022510"/>
    </source>
</evidence>
<organism evidence="36">
    <name type="scientific">Human immunodeficiency virus type 1</name>
    <name type="common">HIV-1</name>
    <dbReference type="NCBI Taxonomy" id="11676"/>
    <lineage>
        <taxon>Viruses</taxon>
        <taxon>Riboviria</taxon>
        <taxon>Pararnavirae</taxon>
        <taxon>Artverviricota</taxon>
        <taxon>Revtraviricetes</taxon>
        <taxon>Ortervirales</taxon>
        <taxon>Retroviridae</taxon>
        <taxon>Orthoretrovirinae</taxon>
        <taxon>Lentivirus</taxon>
        <taxon>Lentivirus humimdef1</taxon>
    </lineage>
</organism>
<organismHost>
    <name type="scientific">Homo sapiens</name>
    <name type="common">Human</name>
    <dbReference type="NCBI Taxonomy" id="9606"/>
</organismHost>
<evidence type="ECO:0000256" key="23">
    <source>
        <dbReference type="ARBA" id="ARBA00023046"/>
    </source>
</evidence>
<evidence type="ECO:0000256" key="26">
    <source>
        <dbReference type="ARBA" id="ARBA00023139"/>
    </source>
</evidence>
<dbReference type="GO" id="GO:0055036">
    <property type="term" value="C:virion membrane"/>
    <property type="evidence" value="ECO:0007669"/>
    <property type="project" value="UniProtKB-SubCell"/>
</dbReference>
<dbReference type="GO" id="GO:0039654">
    <property type="term" value="P:fusion of virus membrane with host endosome membrane"/>
    <property type="evidence" value="ECO:0007669"/>
    <property type="project" value="UniProtKB-UniRule"/>
</dbReference>
<keyword evidence="22 32" id="KW-1133">Transmembrane helix</keyword>
<feature type="chain" id="PRO_5023234871" description="Envelope glycoprotein gp160" evidence="32">
    <location>
        <begin position="27"/>
        <end position="851"/>
    </location>
</feature>
<evidence type="ECO:0000256" key="33">
    <source>
        <dbReference type="RuleBase" id="RU363095"/>
    </source>
</evidence>
<keyword evidence="27 32" id="KW-1015">Disulfide bond</keyword>
<keyword evidence="18 32" id="KW-0946">Virion</keyword>
<dbReference type="FunFam" id="1.10.287.210:FF:000001">
    <property type="entry name" value="Envelope glycoprotein gp160"/>
    <property type="match status" value="1"/>
</dbReference>
<feature type="lipid moiety-binding region" description="S-palmitoyl cysteine; by host" evidence="32">
    <location>
        <position position="752"/>
    </location>
</feature>
<dbReference type="Pfam" id="PF00516">
    <property type="entry name" value="GP120"/>
    <property type="match status" value="1"/>
</dbReference>
<evidence type="ECO:0000256" key="6">
    <source>
        <dbReference type="ARBA" id="ARBA00004650"/>
    </source>
</evidence>
<evidence type="ECO:0000256" key="11">
    <source>
        <dbReference type="ARBA" id="ARBA00022581"/>
    </source>
</evidence>
<evidence type="ECO:0000256" key="1">
    <source>
        <dbReference type="ARBA" id="ARBA00004402"/>
    </source>
</evidence>
<comment type="function">
    <text evidence="32">Transmembrane protein gp41: Acts as a class I viral fusion protein. Under the current model, the protein has at least 3 conformational states: pre-fusion native state, pre-hairpin intermediate state, and post-fusion hairpin state. During fusion of viral and target intracellular membranes, the coiled coil regions (heptad repeats) assume a trimer-of-hairpins structure, positioning the fusion peptide in close proximity to the C-terminal region of the ectodomain. The formation of this structure appears to drive apposition and subsequent fusion of viral and target cell membranes. Complete fusion occurs in host cell endosomes and is dynamin-dependent, however some lipid transfer might occur at the plasma membrane. The virus undergoes clathrin-dependent internalization long before endosomal fusion, thus minimizing the surface exposure of conserved viral epitopes during fusion and reducing the efficacy of inhibitors targeting these epitopes. Membranes fusion leads to delivery of the nucleocapsid into the cytoplasm.</text>
</comment>
<dbReference type="GO" id="GO:0019064">
    <property type="term" value="P:fusion of virus membrane with host plasma membrane"/>
    <property type="evidence" value="ECO:0007669"/>
    <property type="project" value="UniProtKB-UniRule"/>
</dbReference>
<feature type="transmembrane region" description="Helical" evidence="33">
    <location>
        <begin position="500"/>
        <end position="523"/>
    </location>
</feature>
<keyword evidence="26 32" id="KW-0564">Palmitate</keyword>
<dbReference type="GO" id="GO:0075512">
    <property type="term" value="P:clathrin-dependent endocytosis of virus by host cell"/>
    <property type="evidence" value="ECO:0007669"/>
    <property type="project" value="UniProtKB-UniRule"/>
</dbReference>
<evidence type="ECO:0000256" key="10">
    <source>
        <dbReference type="ARBA" id="ARBA00022570"/>
    </source>
</evidence>
<feature type="domain" description="Retroviral envelope protein GP41-like" evidence="35">
    <location>
        <begin position="518"/>
        <end position="708"/>
    </location>
</feature>
<comment type="domain">
    <text evidence="32">Some of the most genetically diverse regions of the viral genome are present in Env. They are called variable regions 1 through 5 (V1 through V5). Coreceptor usage of gp120 is determined mainly by the primary structure of the third variable region (V3) in the outer domain of gp120. The sequence of V3 determines which coreceptor, CCR5 and/or CXCR4 (corresponding to R5/macrophage, X4/T cell and R5X4/T cell and macrophage tropism), is used to trigger the fusion potential of the Env complex, and hence which cells the virus can infect. Binding to CCR5 involves a region adjacent in addition to V3.</text>
</comment>
<evidence type="ECO:0000256" key="20">
    <source>
        <dbReference type="ARBA" id="ARBA00022879"/>
    </source>
</evidence>
<evidence type="ECO:0000256" key="13">
    <source>
        <dbReference type="ARBA" id="ARBA00022685"/>
    </source>
</evidence>
<keyword evidence="20 32" id="KW-0261">Viral envelope protein</keyword>
<comment type="subcellular location">
    <molecule>Transmembrane protein gp41</molecule>
    <subcellularLocation>
        <location evidence="32">Virion membrane</location>
        <topology evidence="32">Single-pass type I membrane protein</topology>
    </subcellularLocation>
    <subcellularLocation>
        <location evidence="32">Host cell membrane</location>
        <topology evidence="32">Single-pass type I membrane protein</topology>
    </subcellularLocation>
    <subcellularLocation>
        <location evidence="32">Host endosome membrane</location>
        <topology evidence="32">Single-pass type I membrane protein</topology>
    </subcellularLocation>
    <text evidence="32">It is probably concentrated at the site of budding and incorporated into the virions possibly by contacts between the cytoplasmic tail of Env and the N-terminus of Gag.</text>
</comment>
<keyword evidence="29 32" id="KW-0899">Viral immunoevasion</keyword>
<evidence type="ECO:0000256" key="2">
    <source>
        <dbReference type="ARBA" id="ARBA00004433"/>
    </source>
</evidence>
<comment type="PTM">
    <text evidence="32">Specific enzymatic cleavages in vivo yield mature proteins. Envelope glycoproteins are synthesized as a inactive precursor that is heavily N-glycosylated and processed likely by host cell furin in the Golgi to yield the mature SU and TM proteins. The cleavage site between SU and TM requires the minimal sequence [KR]-X-[KR]-R. About 2 of the 9 disulfide bonds of gp41 are reduced by P4HB/PDI, following binding to CD4 receptor.</text>
</comment>
<keyword evidence="23 32" id="KW-1039">Host endosome</keyword>
<evidence type="ECO:0000256" key="14">
    <source>
        <dbReference type="ARBA" id="ARBA00022692"/>
    </source>
</evidence>
<comment type="function">
    <text evidence="32">Surface protein gp120: Attaches the virus to the host lymphoid cell by binding to the primary receptor CD4. This interaction induces a structural rearrangement creating a high affinity binding site for a chemokine coreceptor like CXCR4 and/or CCR5. Acts as a ligand for CD209/DC-SIGN and CLEC4M/DC-SIGNR, which are respectively found on dendritic cells (DCs), and on endothelial cells of liver sinusoids and lymph node sinuses. These interactions allow capture of viral particles at mucosal surfaces by these cells and subsequent transmission to permissive cells. HIV subverts the migration properties of dendritic cells to gain access to CD4+ T-cells in lymph nodes. Virus transmission to permissive T-cells occurs either in trans (without DCs infection, through viral capture and transmission), or in cis (following DCs productive infection, through the usual CD4-gp120 interaction), thereby inducing a robust infection. In trans infection, bound virions remain infectious over days and it is proposed that they are not degraded, but protected in non-lysosomal acidic organelles within the DCs close to the cell membrane thus contributing to the viral infectious potential during DCs' migration from the periphery to the lymphoid tissues. On arrival at lymphoid tissues, intact virions recycle back to DCs' cell surface allowing virus transmission to CD4+ T-cells.</text>
</comment>
<name>A0A3G5NAF3_HV1</name>
<evidence type="ECO:0000256" key="9">
    <source>
        <dbReference type="ARBA" id="ARBA00022511"/>
    </source>
</evidence>
<evidence type="ECO:0000256" key="31">
    <source>
        <dbReference type="ARBA" id="ARBA00023296"/>
    </source>
</evidence>
<feature type="site" description="Cleavage; by host furin" evidence="32">
    <location>
        <begin position="499"/>
        <end position="500"/>
    </location>
</feature>
<feature type="short sequence motif" description="YXXL motif; contains endocytosis signal" evidence="32">
    <location>
        <begin position="700"/>
        <end position="703"/>
    </location>
</feature>
<gene>
    <name evidence="32 36" type="primary">env</name>
</gene>
<feature type="topological domain" description="Cytoplasmic" evidence="32">
    <location>
        <begin position="694"/>
        <end position="851"/>
    </location>
</feature>
<comment type="miscellaneous">
    <text evidence="32">HIV-1 lineages are divided in three main groups, M (for Major), O (for Outlier), and N (for New, or Non-M, Non-O). The vast majority of strains found worldwide belong to the group M. Group O seems to be endemic to and largely confined to Cameroon and neighboring countries in West Central Africa, where these viruses represent a small minority of HIV-1 strains. The group N is represented by a limited number of isolates from Cameroonian persons. The group M is further subdivided in 9 clades or subtypes (A to D, F to H, J and K).</text>
</comment>
<evidence type="ECO:0000256" key="16">
    <source>
        <dbReference type="ARBA" id="ARBA00022729"/>
    </source>
</evidence>
<keyword evidence="16 32" id="KW-0732">Signal</keyword>
<keyword evidence="11 32" id="KW-0945">Host-virus interaction</keyword>
<keyword evidence="14 32" id="KW-0812">Transmembrane</keyword>
<evidence type="ECO:0000256" key="17">
    <source>
        <dbReference type="ARBA" id="ARBA00022804"/>
    </source>
</evidence>
<dbReference type="InterPro" id="IPR037527">
    <property type="entry name" value="Gp160"/>
</dbReference>
<feature type="coiled-coil region" evidence="32">
    <location>
        <begin position="621"/>
        <end position="655"/>
    </location>
</feature>
<feature type="domain" description="Human immunodeficiency virus 1 envelope glycoprotein Gp120" evidence="34">
    <location>
        <begin position="28"/>
        <end position="499"/>
    </location>
</feature>
<dbReference type="GO" id="GO:0019062">
    <property type="term" value="P:virion attachment to host cell"/>
    <property type="evidence" value="ECO:0007669"/>
    <property type="project" value="UniProtKB-UniRule"/>
</dbReference>
<feature type="chain" id="PRO_5023234869" description="Transmembrane protein gp41" evidence="32">
    <location>
        <begin position="500"/>
        <end position="851"/>
    </location>
</feature>
<accession>A0A3G5NAF3</accession>
<comment type="PTM">
    <text evidence="32">Highly glycosylated by host. The high number of glycan on the protein is reffered to as 'glycan shield' because it contributes to hide protein sequence from adaptive immune system.</text>
</comment>
<evidence type="ECO:0000256" key="24">
    <source>
        <dbReference type="ARBA" id="ARBA00023054"/>
    </source>
</evidence>
<keyword evidence="7 32" id="KW-1168">Fusion of virus membrane with host membrane</keyword>
<comment type="domain">
    <text evidence="32">The membrane proximal external region (MPER) present in gp41 is a tryptophan-rich region recognized by the antibodies 2F5, Z13, and 4E10. MPER seems to play a role in fusion.</text>
</comment>
<dbReference type="GO" id="GO:1903908">
    <property type="term" value="P:positive regulation of plasma membrane raft polarization"/>
    <property type="evidence" value="ECO:0007669"/>
    <property type="project" value="UniProtKB-UniRule"/>
</dbReference>
<evidence type="ECO:0000256" key="27">
    <source>
        <dbReference type="ARBA" id="ARBA00023157"/>
    </source>
</evidence>
<comment type="domain">
    <text evidence="32 33">The 17 amino acids long immunosuppressive region is present in many retroviral envelope proteins. Synthetic peptides derived from this relatively conserved sequence inhibit immune function in vitro and in vivo.</text>
</comment>
<dbReference type="EMBL" id="MG899358">
    <property type="protein sequence ID" value="AYX46526.1"/>
    <property type="molecule type" value="Genomic_RNA"/>
</dbReference>
<comment type="subcellular location">
    <subcellularLocation>
        <location evidence="3">Host cell membrane</location>
        <topology evidence="3">Peripheral membrane protein</topology>
    </subcellularLocation>
    <subcellularLocation>
        <location evidence="1">Host cell membrane</location>
        <topology evidence="1">Single-pass type I membrane protein</topology>
    </subcellularLocation>
    <subcellularLocation>
        <location evidence="2">Host endosome membrane</location>
        <topology evidence="2">Peripheral membrane protein</topology>
    </subcellularLocation>
    <subcellularLocation>
        <location evidence="5">Host endosome membrane</location>
        <topology evidence="5">Single-pass type I membrane protein</topology>
    </subcellularLocation>
    <subcellularLocation>
        <location evidence="6">Virion membrane</location>
        <topology evidence="6">Peripheral membrane protein</topology>
    </subcellularLocation>
    <subcellularLocation>
        <location evidence="4">Virion membrane</location>
        <topology evidence="4">Single-pass type I membrane protein</topology>
    </subcellularLocation>
</comment>
<evidence type="ECO:0000256" key="3">
    <source>
        <dbReference type="ARBA" id="ARBA00004505"/>
    </source>
</evidence>
<evidence type="ECO:0000256" key="25">
    <source>
        <dbReference type="ARBA" id="ARBA00023136"/>
    </source>
</evidence>
<evidence type="ECO:0000259" key="35">
    <source>
        <dbReference type="Pfam" id="PF00517"/>
    </source>
</evidence>
<dbReference type="GO" id="GO:0019082">
    <property type="term" value="P:viral protein processing"/>
    <property type="evidence" value="ECO:0007669"/>
    <property type="project" value="UniProtKB-UniRule"/>
</dbReference>
<keyword evidence="30 32" id="KW-0449">Lipoprotein</keyword>
<dbReference type="GO" id="GO:1903911">
    <property type="term" value="P:positive regulation of receptor clustering"/>
    <property type="evidence" value="ECO:0007669"/>
    <property type="project" value="UniProtKB-UniRule"/>
</dbReference>
<evidence type="ECO:0000256" key="12">
    <source>
        <dbReference type="ARBA" id="ARBA00022595"/>
    </source>
</evidence>
<sequence length="851" mass="95925">MRVRGMLRNWQQWVIWGILGFCSVWGNLWVTVYYGVPVWKEAKTTLFCASDAKAYEREVHNIWATHACVPTDPYPQELVLENVTENFNMWKNDMVDQMHEDVISLWDESLKPCVKLTPLCVTLNCSNVNGTGNATNQSIVNITEEMKSCSFNITTELQDKKQKVKALFYRLDIVPLNNNSNNNSGEYRLINCNTSSITQACPKVSFDPIPIHYCAPAGFAILKCNNKTFNGTGPCHNVSTVQCTHGIKPVVSTQLLLNGSLAEGEIIIRSQNLTNNAKTIIVHLNQSVEINCTRPGNNTRKSVRIGPGQAYFINSIIGDIRRAYCNISEEAWNKTLQAVGKKLKEHFPNKTISFNSSSGGDLEVTTHSFICGGEFFYCNTSELFNSTYNPTYNGTKGNETITIPCKIKQFINMWQKVGRAMYAPPIAGNITCRSNITGLLLSRDGGNNNNTETETFRPEGGDMRDNWRSELYKYKVVEIKPLGIAPTTAKRRVVERQKRAVGIGAVFLGFLGAAGSTMGAASITLTVQARQLLSGIVQQQSNLLRAIEAQQHMLQLTVWGIKQLQARVLAIERYLKDQQLLGIWGCSGKLICTTAVPWNSTWSNKTQTDIWENMTWMQWDREIDNYTSTIYQLLEKSQNQQEKNEQDLLALDKWDSLWSWFSITNWLWYIKIFIMIIGGLIGLRIIFAVLSIVNRVRQGYSPLSFQTLIPNPRGPDRLGGIEEEGGEQDKDRSVRLVSGFLSLAWDDLRSLCLFSYHRLRDLLLVTARAAELLGHSSLRGLQRVWEALKYLGSLVQYWGLELKKSAINLIDTLAIAVGEGTDRIIEVLQRICRAILNIPTRIRQGFEAALL</sequence>
<evidence type="ECO:0000256" key="21">
    <source>
        <dbReference type="ARBA" id="ARBA00022890"/>
    </source>
</evidence>
<keyword evidence="9 32" id="KW-1032">Host cell membrane</keyword>
<feature type="region of interest" description="CD4-binding loop" evidence="32">
    <location>
        <begin position="357"/>
        <end position="367"/>
    </location>
</feature>
<evidence type="ECO:0000256" key="19">
    <source>
        <dbReference type="ARBA" id="ARBA00022870"/>
    </source>
</evidence>
<keyword evidence="25 32" id="KW-0472">Membrane</keyword>
<dbReference type="Pfam" id="PF00517">
    <property type="entry name" value="GP41"/>
    <property type="match status" value="1"/>
</dbReference>
<feature type="region of interest" description="Immunosuppression" evidence="32">
    <location>
        <begin position="562"/>
        <end position="580"/>
    </location>
</feature>
<keyword evidence="24 32" id="KW-0175">Coiled coil</keyword>
<keyword evidence="13 32" id="KW-0165">Cleavage on pair of basic residues</keyword>
<comment type="miscellaneous">
    <text evidence="32">Inhibitors targeting HIV-1 viral envelope proteins are used as antiretroviral drugs. Attachment of virions to the cell surface via non-specific interactions and CD4 binding can be blocked by inhibitors that include cyanovirin-N, cyclotriazadisulfonamide analogs, PRO 2000, TNX 355 and PRO 542. In addition, BMS 806 can block CD4-induced conformational changes. Env interactions with the coreceptor molecules can be targeted by CCR5 antagonists including SCH-D, maraviroc (UK 427857) and aplaviroc (GW 873140), and the CXCR4 antagonist AMD 070. Fusion of viral and cellular membranes can be inhibited by peptides such as enfuvirtide and tifuvirtide (T 1249). Resistance to inhibitors associated with mutations in Env are observed. Most of the time, single mutations confer only a modest reduction in drug susceptibility. Combination of several mutations is usually required to develop a high-level drug resistance.</text>
</comment>
<evidence type="ECO:0000259" key="34">
    <source>
        <dbReference type="Pfam" id="PF00516"/>
    </source>
</evidence>
<dbReference type="SUPFAM" id="SSF58069">
    <property type="entry name" value="Virus ectodomain"/>
    <property type="match status" value="1"/>
</dbReference>
<dbReference type="InterPro" id="IPR000777">
    <property type="entry name" value="HIV1_Gp120"/>
</dbReference>
<evidence type="ECO:0000256" key="28">
    <source>
        <dbReference type="ARBA" id="ARBA00023180"/>
    </source>
</evidence>
<proteinExistence type="inferred from homology"/>
<evidence type="ECO:0000256" key="30">
    <source>
        <dbReference type="ARBA" id="ARBA00023288"/>
    </source>
</evidence>
<evidence type="ECO:0000256" key="15">
    <source>
        <dbReference type="ARBA" id="ARBA00022703"/>
    </source>
</evidence>
<dbReference type="Gene3D" id="1.10.287.210">
    <property type="match status" value="1"/>
</dbReference>
<dbReference type="GO" id="GO:0020002">
    <property type="term" value="C:host cell plasma membrane"/>
    <property type="evidence" value="ECO:0007669"/>
    <property type="project" value="UniProtKB-SubCell"/>
</dbReference>
<dbReference type="HAMAP" id="MF_04083">
    <property type="entry name" value="HIV_ENV"/>
    <property type="match status" value="1"/>
</dbReference>
<dbReference type="GO" id="GO:0044175">
    <property type="term" value="C:host cell endosome membrane"/>
    <property type="evidence" value="ECO:0007669"/>
    <property type="project" value="UniProtKB-SubCell"/>
</dbReference>
<comment type="domain">
    <text evidence="32">The YXXL motif is involved in determining the exact site of viral release at the surface of infected mononuclear cells and promotes endocytosis. YXXL and di-leucine endocytosis motifs interact directly or indirectly with the clathrin adapter complexes, opperate independently, and their activities are not additive.</text>
</comment>
<comment type="PTM">
    <text evidence="32">Palmitoylation of the transmembrane protein and of Env polyprotein (prior to its proteolytic cleavage) is essential for their association with host cell membrane lipid rafts. Palmitoylation is therefore required for envelope trafficking to classical lipid rafts, but not for viral replication.</text>
</comment>
<keyword evidence="10 32" id="KW-1165">Clathrin-mediated endocytosis of virus by host</keyword>
<feature type="disulfide bond" evidence="32">
    <location>
        <begin position="214"/>
        <end position="243"/>
    </location>
</feature>
<keyword evidence="8 32" id="KW-1170">Fusion of virus membrane with host endosomal membrane</keyword>
<comment type="caution">
    <text evidence="32 33">Lacks conserved residue(s) required for the propagation of feature annotation.</text>
</comment>
<feature type="disulfide bond" evidence="32">
    <location>
        <begin position="586"/>
        <end position="592"/>
    </location>
</feature>
<feature type="lipid moiety-binding region" description="S-palmitoyl cysteine; by host" evidence="32">
    <location>
        <position position="832"/>
    </location>
</feature>
<feature type="region of interest" description="Fusion peptide" evidence="32">
    <location>
        <begin position="500"/>
        <end position="520"/>
    </location>
</feature>
<feature type="transmembrane region" description="Helical" evidence="33">
    <location>
        <begin position="666"/>
        <end position="693"/>
    </location>
</feature>
<dbReference type="SUPFAM" id="SSF56502">
    <property type="entry name" value="gp120 core"/>
    <property type="match status" value="2"/>
</dbReference>
<dbReference type="CDD" id="cd09909">
    <property type="entry name" value="HIV-1-like_HR1-HR2"/>
    <property type="match status" value="1"/>
</dbReference>
<evidence type="ECO:0000256" key="5">
    <source>
        <dbReference type="ARBA" id="ARBA00004578"/>
    </source>
</evidence>
<feature type="transmembrane region" description="Helical" evidence="33">
    <location>
        <begin position="13"/>
        <end position="36"/>
    </location>
</feature>
<comment type="similarity">
    <text evidence="32">Belongs to the HIV-1 env protein family.</text>
</comment>
<dbReference type="InterPro" id="IPR000328">
    <property type="entry name" value="GP41-like"/>
</dbReference>
<reference evidence="36" key="1">
    <citation type="journal article" date="2018" name="Cell Rep.">
        <title>Completeness of HIV-1 Envelope Glycan Shield at Transmission Determines Neutralization Breadth.</title>
        <authorList>
            <person name="Wagh K."/>
            <person name="Kreider E.F."/>
            <person name="Li Y."/>
            <person name="Barbian H.J."/>
            <person name="Learn G.H."/>
            <person name="Giorgi E."/>
            <person name="Hraber P.T."/>
            <person name="Decker T.G."/>
            <person name="Smith A.G."/>
            <person name="Gondim M.V."/>
            <person name="Gillis L."/>
            <person name="Wandzilak J."/>
            <person name="Chuang G.Y."/>
            <person name="Rawi R."/>
            <person name="Cai F."/>
            <person name="Pellegrino P."/>
            <person name="Williams I."/>
            <person name="Overbaugh J."/>
            <person name="Gao F."/>
            <person name="Kwong P.D."/>
            <person name="Haynes B.F."/>
            <person name="Shaw G.M."/>
            <person name="Borrow P."/>
            <person name="Seaman M.S."/>
            <person name="Hahn B.H."/>
            <person name="Korber B."/>
        </authorList>
    </citation>
    <scope>NUCLEOTIDE SEQUENCE</scope>
    <source>
        <strain evidence="36">CH1012_3_d0715_ipe017_20_32</strain>
    </source>
</reference>
<dbReference type="Gene3D" id="1.20.5.490">
    <property type="entry name" value="Single helix bin"/>
    <property type="match status" value="1"/>
</dbReference>
<evidence type="ECO:0000256" key="29">
    <source>
        <dbReference type="ARBA" id="ARBA00023280"/>
    </source>
</evidence>
<comment type="subcellular location">
    <molecule>Surface protein gp120</molecule>
    <subcellularLocation>
        <location evidence="32">Virion membrane</location>
        <topology evidence="32">Peripheral membrane protein</topology>
    </subcellularLocation>
    <subcellularLocation>
        <location evidence="32">Host cell membrane</location>
        <topology evidence="32">Peripheral membrane protein</topology>
    </subcellularLocation>
    <subcellularLocation>
        <location evidence="32">Host endosome membrane</location>
        <topology evidence="32">Single-pass type I membrane protein</topology>
    </subcellularLocation>
    <text evidence="32">The surface protein is not anchored to the viral envelope, but associates with the extravirion surface through its binding to TM. It is probably concentrated at the site of budding and incorporated into the virions possibly by contacts between the cytoplasmic tail of Env and the N-terminus of Gag.</text>
</comment>
<evidence type="ECO:0000313" key="36">
    <source>
        <dbReference type="EMBL" id="AYX46526.1"/>
    </source>
</evidence>
<keyword evidence="21 32" id="KW-1164">Virus endocytosis by host</keyword>
<dbReference type="FunFam" id="2.170.40.20:FF:000003">
    <property type="entry name" value="Envelope glycoprotein gp160"/>
    <property type="match status" value="1"/>
</dbReference>
<evidence type="ECO:0000256" key="18">
    <source>
        <dbReference type="ARBA" id="ARBA00022844"/>
    </source>
</evidence>
<dbReference type="InterPro" id="IPR036377">
    <property type="entry name" value="Gp120_core_sf"/>
</dbReference>
<dbReference type="FunFam" id="2.170.40.20:FF:000004">
    <property type="entry name" value="Envelope glycoprotein gp160"/>
    <property type="match status" value="1"/>
</dbReference>
<evidence type="ECO:0000256" key="32">
    <source>
        <dbReference type="HAMAP-Rule" id="MF_04083"/>
    </source>
</evidence>
<dbReference type="GO" id="GO:0019031">
    <property type="term" value="C:viral envelope"/>
    <property type="evidence" value="ECO:0007669"/>
    <property type="project" value="UniProtKB-KW"/>
</dbReference>
<dbReference type="GO" id="GO:0005198">
    <property type="term" value="F:structural molecule activity"/>
    <property type="evidence" value="ECO:0007669"/>
    <property type="project" value="UniProtKB-UniRule"/>
</dbReference>
<dbReference type="GO" id="GO:0016020">
    <property type="term" value="C:membrane"/>
    <property type="evidence" value="ECO:0007669"/>
    <property type="project" value="UniProtKB-UniRule"/>
</dbReference>
<comment type="function">
    <text evidence="32">Envelope glycoprotein gp160: Oligomerizes in the host endoplasmic reticulum into predominantly trimers. In a second time, gp160 transits in the host Golgi, where glycosylation is completed. The precursor is then proteolytically cleaved in the trans-Golgi and thereby activated by cellular furin or furin-like proteases to produce gp120 and gp41.</text>
</comment>
<dbReference type="Gene3D" id="2.170.40.20">
    <property type="entry name" value="Human immunodeficiency virus 1, Gp160, envelope glycoprotein"/>
    <property type="match status" value="2"/>
</dbReference>
<evidence type="ECO:0000256" key="22">
    <source>
        <dbReference type="ARBA" id="ARBA00022989"/>
    </source>
</evidence>
<dbReference type="GO" id="GO:0052031">
    <property type="term" value="P:symbiont-mediated perturbation of host defense response"/>
    <property type="evidence" value="ECO:0007669"/>
    <property type="project" value="UniProtKB-UniRule"/>
</dbReference>
<keyword evidence="15 32" id="KW-0053">Apoptosis</keyword>
<feature type="disulfide bond" evidence="32">
    <location>
        <begin position="48"/>
        <end position="68"/>
    </location>
</feature>
<evidence type="ECO:0000256" key="4">
    <source>
        <dbReference type="ARBA" id="ARBA00004563"/>
    </source>
</evidence>
<comment type="domain">
    <text evidence="32">The CD4-binding region is targeted by the antibody b12.</text>
</comment>
<feature type="region of interest" description="MPER; binding to GalCer" evidence="32">
    <location>
        <begin position="650"/>
        <end position="671"/>
    </location>
</feature>
<keyword evidence="31 32" id="KW-1160">Virus entry into host cell</keyword>
<feature type="disulfide bond" evidence="32">
    <location>
        <begin position="224"/>
        <end position="235"/>
    </location>
</feature>
<keyword evidence="17 32" id="KW-1161">Viral attachment to host cell</keyword>
<keyword evidence="12 32" id="KW-1162">Viral penetration into host cytoplasm</keyword>
<keyword evidence="19 32" id="KW-1043">Host membrane</keyword>
<protein>
    <recommendedName>
        <fullName evidence="32">Envelope glycoprotein gp160</fullName>
    </recommendedName>
    <alternativeName>
        <fullName evidence="32">Env polyprotein</fullName>
    </alternativeName>
    <component>
        <recommendedName>
            <fullName evidence="32">Surface protein gp120</fullName>
            <shortName evidence="32">SU</shortName>
        </recommendedName>
        <alternativeName>
            <fullName evidence="32">Glycoprotein 120</fullName>
            <shortName evidence="32">gp120</shortName>
        </alternativeName>
    </component>
    <component>
        <recommendedName>
            <fullName evidence="32">Transmembrane protein gp41</fullName>
            <shortName evidence="32">TM</shortName>
        </recommendedName>
        <alternativeName>
            <fullName evidence="32">Glycoprotein 41</fullName>
            <shortName evidence="32">gp41</shortName>
        </alternativeName>
    </component>
</protein>
<comment type="subunit">
    <text evidence="32">The mature envelope protein (Env) consists of a homotrimer of non-covalently associated gp120-gp41 heterodimers. The resulting complex protrudes from the virus surface as a spike. There seems to be as few as 10 spikes on the average virion. Surface protein gp120 interacts with host CD4, CCR5 and CXCR4. Gp120 also interacts with the C-type lectins CD209/DC-SIGN and CLEC4M/DC-SIGNR (collectively referred to as DC-SIGN(R)). Gp120 and gp41 interact with GalCer. Gp120 interacts with host ITGA4/ITGB7 complex; on CD4+ T-cells, this interaction results in rapid activation of integrin ITGAL/LFA-1, which facilitates efficient cell-to-cell spreading of HIV-1. Gp120 interacts with cell-associated heparan sulfate; this interaction increases virus infectivity on permissive cells and may be involved in infection of CD4- cells.</text>
</comment>
<keyword evidence="28 32" id="KW-0325">Glycoprotein</keyword>
<evidence type="ECO:0000256" key="7">
    <source>
        <dbReference type="ARBA" id="ARBA00022506"/>
    </source>
</evidence>